<dbReference type="Proteomes" id="UP000001072">
    <property type="component" value="Unassembled WGS sequence"/>
</dbReference>
<dbReference type="VEuPathDB" id="FungiDB:MELLADRAFT_106794"/>
<evidence type="ECO:0000313" key="2">
    <source>
        <dbReference type="Proteomes" id="UP000001072"/>
    </source>
</evidence>
<dbReference type="HOGENOM" id="CLU_2223819_0_0_1"/>
<dbReference type="KEGG" id="mlr:MELLADRAFT_106794"/>
<reference evidence="2" key="1">
    <citation type="journal article" date="2011" name="Proc. Natl. Acad. Sci. U.S.A.">
        <title>Obligate biotrophy features unraveled by the genomic analysis of rust fungi.</title>
        <authorList>
            <person name="Duplessis S."/>
            <person name="Cuomo C.A."/>
            <person name="Lin Y.-C."/>
            <person name="Aerts A."/>
            <person name="Tisserant E."/>
            <person name="Veneault-Fourrey C."/>
            <person name="Joly D.L."/>
            <person name="Hacquard S."/>
            <person name="Amselem J."/>
            <person name="Cantarel B.L."/>
            <person name="Chiu R."/>
            <person name="Coutinho P.M."/>
            <person name="Feau N."/>
            <person name="Field M."/>
            <person name="Frey P."/>
            <person name="Gelhaye E."/>
            <person name="Goldberg J."/>
            <person name="Grabherr M.G."/>
            <person name="Kodira C.D."/>
            <person name="Kohler A."/>
            <person name="Kuees U."/>
            <person name="Lindquist E.A."/>
            <person name="Lucas S.M."/>
            <person name="Mago R."/>
            <person name="Mauceli E."/>
            <person name="Morin E."/>
            <person name="Murat C."/>
            <person name="Pangilinan J.L."/>
            <person name="Park R."/>
            <person name="Pearson M."/>
            <person name="Quesneville H."/>
            <person name="Rouhier N."/>
            <person name="Sakthikumar S."/>
            <person name="Salamov A.A."/>
            <person name="Schmutz J."/>
            <person name="Selles B."/>
            <person name="Shapiro H."/>
            <person name="Tanguay P."/>
            <person name="Tuskan G.A."/>
            <person name="Henrissat B."/>
            <person name="Van de Peer Y."/>
            <person name="Rouze P."/>
            <person name="Ellis J.G."/>
            <person name="Dodds P.N."/>
            <person name="Schein J.E."/>
            <person name="Zhong S."/>
            <person name="Hamelin R.C."/>
            <person name="Grigoriev I.V."/>
            <person name="Szabo L.J."/>
            <person name="Martin F."/>
        </authorList>
    </citation>
    <scope>NUCLEOTIDE SEQUENCE [LARGE SCALE GENOMIC DNA]</scope>
    <source>
        <strain evidence="2">98AG31 / pathotype 3-4-7</strain>
    </source>
</reference>
<name>F4RMN5_MELLP</name>
<dbReference type="AlphaFoldDB" id="F4RMN5"/>
<organism evidence="2">
    <name type="scientific">Melampsora larici-populina (strain 98AG31 / pathotype 3-4-7)</name>
    <name type="common">Poplar leaf rust fungus</name>
    <dbReference type="NCBI Taxonomy" id="747676"/>
    <lineage>
        <taxon>Eukaryota</taxon>
        <taxon>Fungi</taxon>
        <taxon>Dikarya</taxon>
        <taxon>Basidiomycota</taxon>
        <taxon>Pucciniomycotina</taxon>
        <taxon>Pucciniomycetes</taxon>
        <taxon>Pucciniales</taxon>
        <taxon>Melampsoraceae</taxon>
        <taxon>Melampsora</taxon>
    </lineage>
</organism>
<sequence length="106" mass="12000">MNLGNIRASMAGEDGQKRKVAWDRVYEGINEILIASPLNHACPHSTSRVRIVLVSYFGNVSDYHRTKTSDTIQDTMFKCQGTNWKDIHSRPANFGEKMTIDKSPFP</sequence>
<accession>F4RMN5</accession>
<dbReference type="RefSeq" id="XP_007410382.1">
    <property type="nucleotide sequence ID" value="XM_007410320.1"/>
</dbReference>
<protein>
    <submittedName>
        <fullName evidence="1">Uncharacterized protein</fullName>
    </submittedName>
</protein>
<dbReference type="EMBL" id="GL883109">
    <property type="protein sequence ID" value="EGG06144.1"/>
    <property type="molecule type" value="Genomic_DNA"/>
</dbReference>
<keyword evidence="2" id="KW-1185">Reference proteome</keyword>
<dbReference type="GeneID" id="18922989"/>
<evidence type="ECO:0000313" key="1">
    <source>
        <dbReference type="EMBL" id="EGG06144.1"/>
    </source>
</evidence>
<dbReference type="InParanoid" id="F4RMN5"/>
<gene>
    <name evidence="1" type="ORF">MELLADRAFT_106794</name>
</gene>
<proteinExistence type="predicted"/>